<proteinExistence type="predicted"/>
<name>A0A9E6ZQR5_9FLAO</name>
<dbReference type="SUPFAM" id="SSF56935">
    <property type="entry name" value="Porins"/>
    <property type="match status" value="1"/>
</dbReference>
<dbReference type="Proteomes" id="UP000831290">
    <property type="component" value="Chromosome"/>
</dbReference>
<gene>
    <name evidence="1" type="ORF">MQE35_15120</name>
</gene>
<dbReference type="AlphaFoldDB" id="A0A9E6ZQR5"/>
<protein>
    <submittedName>
        <fullName evidence="1">Outer membrane beta-barrel family protein</fullName>
    </submittedName>
</protein>
<sequence length="807" mass="91699">MISPLVFGQDLSRIGKSKLLTYSGGISANSVFYEGVSNRDPFTYVLAGNINFNISGIYNIPLSFTYSNQKFTNNQPFKFNRLSLHPSYKWVTAHIGDVAMTFSPYTLSGHQFTGLGFDITPNGPFKISAMYGRFLRAAEYEADKPQSVPAFERYGYGFKTSYDFKGVATVGLIFLSAKDKENSIVNPVPAELGLNPAENAVISLETRFSLFEKAKIELEYAYSGITRDTRLSGEAPGGLLSFILKENESTFYYKALRANFTYPAGNGSVGAGYERVDPGYRTFGAYFFNNDLENITVNASQAVFNGKLNISTNAGFQRDNLDNSKSSELQRLASAVNLNYTYSEKLSLTGSYSNFQSYTNIKDQFDYINQVSGFDNLDTLNYRQISQNATLGVNYVLIKAPKKESSVNFNTTYQRSDNRQNNKTIENGLSEFYNGVLSYTLGFPQQNLNISLAGNTSYNVFGADENLTLGPTLAIGKQFFDKKLKTAFSGSYNTSFNNGEKQNNVLNFRLGGNYPFLNNHNLSLNLMSLFRSNHSGNNNDFTATLSYTYNFSNFKLHLKKRPSLTTPQKSKPDMVSFRYRDGTYSGTLPEVTSQLNNTRISTRFSDIPFYKQDELKILFELVKEQEKAGTYKEKALTFLEELYSYEDFTRVYDKSVLAVVNKLKYDMQDVDYVLEKHFVDLKAKFDSHPLAKKDMNSLSEADKKNLPEYKKLKQKINLGLERMAAHRWMEKKIYTYETETILNPPGGLLKEFKEGHKHTAFKKFEETGDIHKVELYLEIAIIDFYYKKSLNEIQPENFTLRYLKIKE</sequence>
<dbReference type="RefSeq" id="WP_255842323.1">
    <property type="nucleotide sequence ID" value="NZ_CP094358.1"/>
</dbReference>
<organism evidence="1 2">
    <name type="scientific">Abyssalbus ytuae</name>
    <dbReference type="NCBI Taxonomy" id="2926907"/>
    <lineage>
        <taxon>Bacteria</taxon>
        <taxon>Pseudomonadati</taxon>
        <taxon>Bacteroidota</taxon>
        <taxon>Flavobacteriia</taxon>
        <taxon>Flavobacteriales</taxon>
        <taxon>Flavobacteriaceae</taxon>
        <taxon>Abyssalbus</taxon>
    </lineage>
</organism>
<reference evidence="1" key="1">
    <citation type="submission" date="2022-03" db="EMBL/GenBank/DDBJ databases">
        <title>Description of Abyssus ytuae gen. nov., sp. nov., a novel member of the family Flavobacteriaceae isolated from the sediment of Mariana Trench.</title>
        <authorList>
            <person name="Zhang J."/>
            <person name="Xu X."/>
        </authorList>
    </citation>
    <scope>NUCLEOTIDE SEQUENCE</scope>
    <source>
        <strain evidence="1">MT3330</strain>
    </source>
</reference>
<dbReference type="EMBL" id="CP094358">
    <property type="protein sequence ID" value="UOB17058.1"/>
    <property type="molecule type" value="Genomic_DNA"/>
</dbReference>
<dbReference type="KEGG" id="fbm:MQE35_15120"/>
<evidence type="ECO:0000313" key="2">
    <source>
        <dbReference type="Proteomes" id="UP000831290"/>
    </source>
</evidence>
<accession>A0A9E6ZQR5</accession>
<keyword evidence="2" id="KW-1185">Reference proteome</keyword>
<evidence type="ECO:0000313" key="1">
    <source>
        <dbReference type="EMBL" id="UOB17058.1"/>
    </source>
</evidence>